<dbReference type="SUPFAM" id="SSF53649">
    <property type="entry name" value="Alkaline phosphatase-like"/>
    <property type="match status" value="1"/>
</dbReference>
<dbReference type="EMBL" id="QKOE01000009">
    <property type="protein sequence ID" value="PZA16078.1"/>
    <property type="molecule type" value="Genomic_DNA"/>
</dbReference>
<evidence type="ECO:0000313" key="2">
    <source>
        <dbReference type="Proteomes" id="UP000248259"/>
    </source>
</evidence>
<dbReference type="GO" id="GO:0016787">
    <property type="term" value="F:hydrolase activity"/>
    <property type="evidence" value="ECO:0007669"/>
    <property type="project" value="UniProtKB-ARBA"/>
</dbReference>
<dbReference type="AlphaFoldDB" id="A0A323V7F2"/>
<dbReference type="InterPro" id="IPR017850">
    <property type="entry name" value="Alkaline_phosphatase_core_sf"/>
</dbReference>
<keyword evidence="2" id="KW-1185">Reference proteome</keyword>
<reference evidence="1 2" key="1">
    <citation type="submission" date="2018-06" db="EMBL/GenBank/DDBJ databases">
        <title>Azoarcus communis strain SWub3 genome.</title>
        <authorList>
            <person name="Zorraquino Salvo V."/>
            <person name="Toubiana D."/>
            <person name="Blumwald E."/>
        </authorList>
    </citation>
    <scope>NUCLEOTIDE SEQUENCE [LARGE SCALE GENOMIC DNA]</scope>
    <source>
        <strain evidence="1 2">SWub3</strain>
    </source>
</reference>
<dbReference type="Pfam" id="PF01663">
    <property type="entry name" value="Phosphodiest"/>
    <property type="match status" value="2"/>
</dbReference>
<organism evidence="1 2">
    <name type="scientific">Parazoarcus communis SWub3 = DSM 12120</name>
    <dbReference type="NCBI Taxonomy" id="1121029"/>
    <lineage>
        <taxon>Bacteria</taxon>
        <taxon>Pseudomonadati</taxon>
        <taxon>Pseudomonadota</taxon>
        <taxon>Betaproteobacteria</taxon>
        <taxon>Rhodocyclales</taxon>
        <taxon>Zoogloeaceae</taxon>
        <taxon>Parazoarcus</taxon>
    </lineage>
</organism>
<accession>A0A323V7F2</accession>
<evidence type="ECO:0000313" key="1">
    <source>
        <dbReference type="EMBL" id="PZA16078.1"/>
    </source>
</evidence>
<dbReference type="Proteomes" id="UP000248259">
    <property type="component" value="Unassembled WGS sequence"/>
</dbReference>
<dbReference type="Gene3D" id="3.40.720.10">
    <property type="entry name" value="Alkaline Phosphatase, subunit A"/>
    <property type="match status" value="1"/>
</dbReference>
<dbReference type="PANTHER" id="PTHR10151">
    <property type="entry name" value="ECTONUCLEOTIDE PYROPHOSPHATASE/PHOSPHODIESTERASE"/>
    <property type="match status" value="1"/>
</dbReference>
<gene>
    <name evidence="1" type="ORF">DNK49_13775</name>
</gene>
<dbReference type="OrthoDB" id="502398at2"/>
<proteinExistence type="predicted"/>
<name>A0A323V7F2_9RHOO</name>
<sequence length="393" mass="42783">MAAMSDVCLPVDSVLPDFDGGGIHGLANSLANWLAEPGQAPAFLLDRDDPPQRSIVLIVIDGLGDGFLQRHGQGSHLLRYRSRRLTSVFPSTTASAVTTLMTGLSPAEHGLNGWYIHDQRFGGVILPLPLQLRAGGPLRAPFLTWRLFPYRCMFAQSQLPTSFVSPAEIAFSPFSRRHARGALIRGYDGLDGFRQQICAAVAAQGARGFVHAYYARFDAMSHHFGPDAPEVIEEFWRIDRCLGAVFDELSGLGTEVWLTADHGFIDAPESRHVHLEDHPELATMLNGPLFGERRAAFCKAREGAEDELLAYVSTRLAGKAVAAASPSLLEAGLFGPGKQHKRLPERLGSHAILMEPGWTLSDSLPGEKSHSMKGVHGGLSADEMWVPLVQLRP</sequence>
<dbReference type="PANTHER" id="PTHR10151:SF120">
    <property type="entry name" value="BIS(5'-ADENOSYL)-TRIPHOSPHATASE"/>
    <property type="match status" value="1"/>
</dbReference>
<dbReference type="InterPro" id="IPR002591">
    <property type="entry name" value="Phosphodiest/P_Trfase"/>
</dbReference>
<protein>
    <submittedName>
        <fullName evidence="1">Phosphodiesterase</fullName>
    </submittedName>
</protein>
<comment type="caution">
    <text evidence="1">The sequence shown here is derived from an EMBL/GenBank/DDBJ whole genome shotgun (WGS) entry which is preliminary data.</text>
</comment>